<keyword evidence="3 4" id="KW-0539">Nucleus</keyword>
<evidence type="ECO:0000256" key="1">
    <source>
        <dbReference type="ARBA" id="ARBA00004123"/>
    </source>
</evidence>
<keyword evidence="4" id="KW-0694">RNA-binding</keyword>
<dbReference type="GO" id="GO:0006397">
    <property type="term" value="P:mRNA processing"/>
    <property type="evidence" value="ECO:0007669"/>
    <property type="project" value="UniProtKB-KW"/>
</dbReference>
<accession>A0A9P4U4N2</accession>
<comment type="subcellular location">
    <subcellularLocation>
        <location evidence="1 4">Nucleus</location>
    </subcellularLocation>
</comment>
<dbReference type="InterPro" id="IPR022712">
    <property type="entry name" value="Beta_Casp"/>
</dbReference>
<gene>
    <name evidence="7" type="ORF">EJ08DRAFT_579282</name>
</gene>
<dbReference type="AlphaFoldDB" id="A0A9P4U4N2"/>
<feature type="region of interest" description="Disordered" evidence="5">
    <location>
        <begin position="500"/>
        <end position="526"/>
    </location>
</feature>
<dbReference type="OrthoDB" id="64353at2759"/>
<dbReference type="InterPro" id="IPR025069">
    <property type="entry name" value="Cpsf2_C"/>
</dbReference>
<dbReference type="GO" id="GO:0005847">
    <property type="term" value="C:mRNA cleavage and polyadenylation specificity factor complex"/>
    <property type="evidence" value="ECO:0007669"/>
    <property type="project" value="InterPro"/>
</dbReference>
<dbReference type="Gene3D" id="3.60.15.10">
    <property type="entry name" value="Ribonuclease Z/Hydroxyacylglutathione hydrolase-like"/>
    <property type="match status" value="1"/>
</dbReference>
<feature type="domain" description="Beta-Casp" evidence="6">
    <location>
        <begin position="269"/>
        <end position="425"/>
    </location>
</feature>
<feature type="compositionally biased region" description="Basic and acidic residues" evidence="5">
    <location>
        <begin position="611"/>
        <end position="627"/>
    </location>
</feature>
<evidence type="ECO:0000256" key="4">
    <source>
        <dbReference type="RuleBase" id="RU365006"/>
    </source>
</evidence>
<evidence type="ECO:0000256" key="3">
    <source>
        <dbReference type="ARBA" id="ARBA00023242"/>
    </source>
</evidence>
<dbReference type="InterPro" id="IPR036866">
    <property type="entry name" value="RibonucZ/Hydroxyglut_hydro"/>
</dbReference>
<keyword evidence="2 4" id="KW-0507">mRNA processing</keyword>
<evidence type="ECO:0000256" key="5">
    <source>
        <dbReference type="SAM" id="MobiDB-lite"/>
    </source>
</evidence>
<evidence type="ECO:0000259" key="6">
    <source>
        <dbReference type="SMART" id="SM01027"/>
    </source>
</evidence>
<proteinExistence type="inferred from homology"/>
<dbReference type="InterPro" id="IPR035639">
    <property type="entry name" value="CPSF2_MBL"/>
</dbReference>
<dbReference type="Pfam" id="PF16661">
    <property type="entry name" value="Lactamase_B_6"/>
    <property type="match status" value="1"/>
</dbReference>
<evidence type="ECO:0000313" key="7">
    <source>
        <dbReference type="EMBL" id="KAF2436132.1"/>
    </source>
</evidence>
<protein>
    <recommendedName>
        <fullName evidence="4">Cleavage and polyadenylation specificity factor subunit 2</fullName>
    </recommendedName>
    <alternativeName>
        <fullName evidence="4">Cleavage and polyadenylation specificity factor 100 kDa subunit</fullName>
    </alternativeName>
</protein>
<evidence type="ECO:0000256" key="2">
    <source>
        <dbReference type="ARBA" id="ARBA00022664"/>
    </source>
</evidence>
<organism evidence="7 8">
    <name type="scientific">Tothia fuscella</name>
    <dbReference type="NCBI Taxonomy" id="1048955"/>
    <lineage>
        <taxon>Eukaryota</taxon>
        <taxon>Fungi</taxon>
        <taxon>Dikarya</taxon>
        <taxon>Ascomycota</taxon>
        <taxon>Pezizomycotina</taxon>
        <taxon>Dothideomycetes</taxon>
        <taxon>Pleosporomycetidae</taxon>
        <taxon>Venturiales</taxon>
        <taxon>Cylindrosympodiaceae</taxon>
        <taxon>Tothia</taxon>
    </lineage>
</organism>
<feature type="region of interest" description="Disordered" evidence="5">
    <location>
        <begin position="811"/>
        <end position="840"/>
    </location>
</feature>
<dbReference type="InterPro" id="IPR027075">
    <property type="entry name" value="CPSF2"/>
</dbReference>
<comment type="caution">
    <text evidence="7">The sequence shown here is derived from an EMBL/GenBank/DDBJ whole genome shotgun (WGS) entry which is preliminary data.</text>
</comment>
<keyword evidence="8" id="KW-1185">Reference proteome</keyword>
<dbReference type="EMBL" id="MU007011">
    <property type="protein sequence ID" value="KAF2436132.1"/>
    <property type="molecule type" value="Genomic_DNA"/>
</dbReference>
<dbReference type="CDD" id="cd16293">
    <property type="entry name" value="CPSF2-like_MBL-fold"/>
    <property type="match status" value="1"/>
</dbReference>
<comment type="similarity">
    <text evidence="4">Belongs to the metallo-beta-lactamase superfamily. RNA-metabolizing metallo-beta-lactamase-like family. CPSF2/YSH1 subfamily.</text>
</comment>
<dbReference type="Pfam" id="PF10996">
    <property type="entry name" value="Beta-Casp"/>
    <property type="match status" value="1"/>
</dbReference>
<feature type="region of interest" description="Disordered" evidence="5">
    <location>
        <begin position="597"/>
        <end position="685"/>
    </location>
</feature>
<evidence type="ECO:0000313" key="8">
    <source>
        <dbReference type="Proteomes" id="UP000800235"/>
    </source>
</evidence>
<reference evidence="7" key="1">
    <citation type="journal article" date="2020" name="Stud. Mycol.">
        <title>101 Dothideomycetes genomes: a test case for predicting lifestyles and emergence of pathogens.</title>
        <authorList>
            <person name="Haridas S."/>
            <person name="Albert R."/>
            <person name="Binder M."/>
            <person name="Bloem J."/>
            <person name="Labutti K."/>
            <person name="Salamov A."/>
            <person name="Andreopoulos B."/>
            <person name="Baker S."/>
            <person name="Barry K."/>
            <person name="Bills G."/>
            <person name="Bluhm B."/>
            <person name="Cannon C."/>
            <person name="Castanera R."/>
            <person name="Culley D."/>
            <person name="Daum C."/>
            <person name="Ezra D."/>
            <person name="Gonzalez J."/>
            <person name="Henrissat B."/>
            <person name="Kuo A."/>
            <person name="Liang C."/>
            <person name="Lipzen A."/>
            <person name="Lutzoni F."/>
            <person name="Magnuson J."/>
            <person name="Mondo S."/>
            <person name="Nolan M."/>
            <person name="Ohm R."/>
            <person name="Pangilinan J."/>
            <person name="Park H.-J."/>
            <person name="Ramirez L."/>
            <person name="Alfaro M."/>
            <person name="Sun H."/>
            <person name="Tritt A."/>
            <person name="Yoshinaga Y."/>
            <person name="Zwiers L.-H."/>
            <person name="Turgeon B."/>
            <person name="Goodwin S."/>
            <person name="Spatafora J."/>
            <person name="Crous P."/>
            <person name="Grigoriev I."/>
        </authorList>
    </citation>
    <scope>NUCLEOTIDE SEQUENCE</scope>
    <source>
        <strain evidence="7">CBS 130266</strain>
    </source>
</reference>
<name>A0A9P4U4N2_9PEZI</name>
<sequence length="949" mass="103017">MFNLTSLLGAYSDSPAAQSLLEFEGGIKILIDVGWTDDFDPDHLSLLEKVAPTLSFILLTHATTAHLGAYAHCCKHIPNFTRIPVYATEPVIGLGKTLLQDIYASTPLAASILPKAALSTILLQPPSHTEIAGYFNLIHPLKYSQPHEPLASPRSPPLNGLTVTAYSAGHTLGGTIWHIQSGLESVVYAVDWNLAGEHVLSGAAWLAGAGATEVIEGLKKPTALVCSSRGSQRRAITSKRRDEILLNLIKETVANGGTVLIPSDSSARVLELAYLLEKAWKESSNEQQEGSLRKAKLYLASTTSSSTMNNARRMLEWMDPSMVKELEAASAGGAHGKNSDGKPTQRTHNAPFEFSHLRLIERKSHVSRALSRDGPKVIVASDASLEWGFSRTFLESIAQDSKNLVILTERNAPISHANRGIGRSLWEIWTEKSGLRDLDAISEAPPTKAFSAGGVEISSREIHTEQLTGNDLNVYQQYLSRQRQLQNTLNTDRVTTLETAVDVGDDNSSTSSDSSSDDEDEEQQGKALTAAATLAHGRHKLGLTDAELGIDILVRRKGHYDYDVRGKRGRERMFPVAAAKRNQRTDDYGDSIRPEDYLRAEERDEAEDIDATAKKEAAVGQKRKWDEVGAEAAAPNGKRAINGTNKRRKADDGRSDTKGTATNGDFDSDASDADEGEEESPLEGPVKAVFTKKTIRLNFRIAFVDFCGLVDKQTLRYIIPRIEPRKVILIGGEGPETDALAEDCRALFGSKSKDAADRSIDIFTPAVGFMVDASVDTNAWTVKLSKPLLKRLQWQNVRGLGVVALSGRLRSSEEDEATEESSMKKLKTLNGSGTAEDTNTANDTSALPILDLISAGLSAGSRIVAQPIHVGDIRLADLRKALQAISFTAEFRGEGVLVINNMVAVRKRGDAGRIEVEGLVSLGAMGRPDSTFHETKRKVYDMLAVVSGA</sequence>
<feature type="compositionally biased region" description="Polar residues" evidence="5">
    <location>
        <begin position="829"/>
        <end position="840"/>
    </location>
</feature>
<dbReference type="InterPro" id="IPR001279">
    <property type="entry name" value="Metallo-B-lactamas"/>
</dbReference>
<dbReference type="PANTHER" id="PTHR45922">
    <property type="entry name" value="CLEAVAGE AND POLYADENYLATION SPECIFICITY FACTOR SUBUNIT 2"/>
    <property type="match status" value="1"/>
</dbReference>
<dbReference type="SMART" id="SM01027">
    <property type="entry name" value="Beta-Casp"/>
    <property type="match status" value="1"/>
</dbReference>
<feature type="compositionally biased region" description="Acidic residues" evidence="5">
    <location>
        <begin position="666"/>
        <end position="681"/>
    </location>
</feature>
<dbReference type="SUPFAM" id="SSF56281">
    <property type="entry name" value="Metallo-hydrolase/oxidoreductase"/>
    <property type="match status" value="1"/>
</dbReference>
<dbReference type="PANTHER" id="PTHR45922:SF1">
    <property type="entry name" value="CLEAVAGE AND POLYADENYLATION SPECIFICITY FACTOR SUBUNIT 2"/>
    <property type="match status" value="1"/>
</dbReference>
<feature type="region of interest" description="Disordered" evidence="5">
    <location>
        <begin position="329"/>
        <end position="350"/>
    </location>
</feature>
<dbReference type="Proteomes" id="UP000800235">
    <property type="component" value="Unassembled WGS sequence"/>
</dbReference>
<dbReference type="Pfam" id="PF13299">
    <property type="entry name" value="CPSF100_C"/>
    <property type="match status" value="1"/>
</dbReference>
<dbReference type="GO" id="GO:0003723">
    <property type="term" value="F:RNA binding"/>
    <property type="evidence" value="ECO:0007669"/>
    <property type="project" value="UniProtKB-KW"/>
</dbReference>